<dbReference type="PROSITE" id="PS50054">
    <property type="entry name" value="TYR_PHOSPHATASE_DUAL"/>
    <property type="match status" value="1"/>
</dbReference>
<evidence type="ECO:0000259" key="7">
    <source>
        <dbReference type="PROSITE" id="PS50054"/>
    </source>
</evidence>
<evidence type="ECO:0000256" key="1">
    <source>
        <dbReference type="ARBA" id="ARBA00008601"/>
    </source>
</evidence>
<dbReference type="InterPro" id="IPR000387">
    <property type="entry name" value="Tyr_Pase_dom"/>
</dbReference>
<dbReference type="FunFam" id="3.90.190.10:FF:000083">
    <property type="entry name" value="Dual specificity protein phosphatase 12-like"/>
    <property type="match status" value="1"/>
</dbReference>
<feature type="region of interest" description="Disordered" evidence="6">
    <location>
        <begin position="63"/>
        <end position="88"/>
    </location>
</feature>
<dbReference type="InterPro" id="IPR000340">
    <property type="entry name" value="Dual-sp_phosphatase_cat-dom"/>
</dbReference>
<proteinExistence type="evidence at transcript level"/>
<evidence type="ECO:0000256" key="4">
    <source>
        <dbReference type="ARBA" id="ARBA00022912"/>
    </source>
</evidence>
<sequence>MPVKVREGLLIGDINDAAEVISNGSSEITHVLSLLSSASITFFSDWRRGFEAQHKEIEKVYKEINGRNNKKANPGNASGSSSDEELPPTQAGKLLYNLELVGPELKILRMAVPLRDMENENLLDYLDTCLDFIERGRREGAILVHCYAGVSRSASVVMAYLMKMERLSQEDALKSLREQNEFVCPNDGFLEQLKMFEDMGFEVDHTSSIYKKFHLKILGEAYGRGEKVDSSKFEADPGLPASIPSFNFDTSTSQEAPDHENLGTIYRCKKCRRVVASEENVVTHFPGEGETCFRRKNRSSGRFFDEYLEPECSSIFVEPLQWMTTVEEGAIEGKLSCIGCQARLGYFNWSGIQCSCGTWVNPAFQLHKSRVDTSKC</sequence>
<dbReference type="InterPro" id="IPR020422">
    <property type="entry name" value="TYR_PHOSPHATASE_DUAL_dom"/>
</dbReference>
<dbReference type="PROSITE" id="PS00383">
    <property type="entry name" value="TYR_PHOSPHATASE_1"/>
    <property type="match status" value="1"/>
</dbReference>
<evidence type="ECO:0000313" key="9">
    <source>
        <dbReference type="EMBL" id="ABK24703.1"/>
    </source>
</evidence>
<dbReference type="SMART" id="SM00195">
    <property type="entry name" value="DSPc"/>
    <property type="match status" value="1"/>
</dbReference>
<dbReference type="PROSITE" id="PS50056">
    <property type="entry name" value="TYR_PHOSPHATASE_2"/>
    <property type="match status" value="1"/>
</dbReference>
<evidence type="ECO:0000256" key="2">
    <source>
        <dbReference type="ARBA" id="ARBA00013064"/>
    </source>
</evidence>
<feature type="domain" description="Tyrosine specific protein phosphatases" evidence="8">
    <location>
        <begin position="120"/>
        <end position="180"/>
    </location>
</feature>
<dbReference type="GO" id="GO:0008138">
    <property type="term" value="F:protein tyrosine/serine/threonine phosphatase activity"/>
    <property type="evidence" value="ECO:0007669"/>
    <property type="project" value="InterPro"/>
</dbReference>
<dbReference type="PIRSF" id="PIRSF000941">
    <property type="entry name" value="DUSP12"/>
    <property type="match status" value="1"/>
</dbReference>
<dbReference type="PANTHER" id="PTHR45848">
    <property type="entry name" value="DUAL SPECIFICITY PROTEIN PHOSPHATASE 12 FAMILY MEMBER"/>
    <property type="match status" value="1"/>
</dbReference>
<evidence type="ECO:0000259" key="8">
    <source>
        <dbReference type="PROSITE" id="PS50056"/>
    </source>
</evidence>
<dbReference type="EMBL" id="EF085398">
    <property type="protein sequence ID" value="ABK24703.1"/>
    <property type="molecule type" value="mRNA"/>
</dbReference>
<accession>A9NVP2</accession>
<feature type="active site" description="Phosphocysteine intermediate" evidence="5">
    <location>
        <position position="146"/>
    </location>
</feature>
<reference evidence="9" key="1">
    <citation type="journal article" date="2008" name="BMC Genomics">
        <title>A conifer genomics resource of 200,000 spruce (Picea spp.) ESTs and 6,464 high-quality, sequence-finished full-length cDNAs for Sitka spruce (Picea sitchensis).</title>
        <authorList>
            <person name="Ralph S.G."/>
            <person name="Chun H.J."/>
            <person name="Kolosova N."/>
            <person name="Cooper D."/>
            <person name="Oddy C."/>
            <person name="Ritland C.E."/>
            <person name="Kirkpatrick R."/>
            <person name="Moore R."/>
            <person name="Barber S."/>
            <person name="Holt R.A."/>
            <person name="Jones S.J."/>
            <person name="Marra M.A."/>
            <person name="Douglas C.J."/>
            <person name="Ritland K."/>
            <person name="Bohlmann J."/>
        </authorList>
    </citation>
    <scope>NUCLEOTIDE SEQUENCE</scope>
    <source>
        <tissue evidence="9">Bark</tissue>
    </source>
</reference>
<organism evidence="9">
    <name type="scientific">Picea sitchensis</name>
    <name type="common">Sitka spruce</name>
    <name type="synonym">Pinus sitchensis</name>
    <dbReference type="NCBI Taxonomy" id="3332"/>
    <lineage>
        <taxon>Eukaryota</taxon>
        <taxon>Viridiplantae</taxon>
        <taxon>Streptophyta</taxon>
        <taxon>Embryophyta</taxon>
        <taxon>Tracheophyta</taxon>
        <taxon>Spermatophyta</taxon>
        <taxon>Pinopsida</taxon>
        <taxon>Pinidae</taxon>
        <taxon>Conifers I</taxon>
        <taxon>Pinales</taxon>
        <taxon>Pinaceae</taxon>
        <taxon>Picea</taxon>
    </lineage>
</organism>
<dbReference type="CDD" id="cd14520">
    <property type="entry name" value="DSP_DUSP12"/>
    <property type="match status" value="1"/>
</dbReference>
<dbReference type="InterPro" id="IPR016130">
    <property type="entry name" value="Tyr_Pase_AS"/>
</dbReference>
<dbReference type="Pfam" id="PF00782">
    <property type="entry name" value="DSPc"/>
    <property type="match status" value="1"/>
</dbReference>
<evidence type="ECO:0000256" key="3">
    <source>
        <dbReference type="ARBA" id="ARBA00022801"/>
    </source>
</evidence>
<dbReference type="AlphaFoldDB" id="A9NVP2"/>
<dbReference type="OMA" id="FAWQGMQ"/>
<feature type="domain" description="Tyrosine-protein phosphatase" evidence="7">
    <location>
        <begin position="1"/>
        <end position="202"/>
    </location>
</feature>
<dbReference type="SUPFAM" id="SSF52799">
    <property type="entry name" value="(Phosphotyrosine protein) phosphatases II"/>
    <property type="match status" value="1"/>
</dbReference>
<dbReference type="GO" id="GO:0004725">
    <property type="term" value="F:protein tyrosine phosphatase activity"/>
    <property type="evidence" value="ECO:0007669"/>
    <property type="project" value="UniProtKB-EC"/>
</dbReference>
<dbReference type="EC" id="3.1.3.48" evidence="2"/>
<dbReference type="Gene3D" id="3.90.190.10">
    <property type="entry name" value="Protein tyrosine phosphatase superfamily"/>
    <property type="match status" value="1"/>
</dbReference>
<evidence type="ECO:0000256" key="5">
    <source>
        <dbReference type="PIRSR" id="PIRSR000941-50"/>
    </source>
</evidence>
<keyword evidence="3" id="KW-0378">Hydrolase</keyword>
<keyword evidence="4" id="KW-0904">Protein phosphatase</keyword>
<evidence type="ECO:0000256" key="6">
    <source>
        <dbReference type="SAM" id="MobiDB-lite"/>
    </source>
</evidence>
<protein>
    <recommendedName>
        <fullName evidence="2">protein-tyrosine-phosphatase</fullName>
        <ecNumber evidence="2">3.1.3.48</ecNumber>
    </recommendedName>
</protein>
<name>A9NVP2_PICSI</name>
<dbReference type="InterPro" id="IPR029021">
    <property type="entry name" value="Prot-tyrosine_phosphatase-like"/>
</dbReference>
<comment type="similarity">
    <text evidence="1">Belongs to the protein-tyrosine phosphatase family. Non-receptor class dual specificity subfamily.</text>
</comment>
<dbReference type="InterPro" id="IPR016278">
    <property type="entry name" value="DUSP12"/>
</dbReference>
<dbReference type="PANTHER" id="PTHR45848:SF4">
    <property type="entry name" value="DUAL SPECIFICITY PROTEIN PHOSPHATASE 12"/>
    <property type="match status" value="1"/>
</dbReference>